<dbReference type="PANTHER" id="PTHR33164">
    <property type="entry name" value="TRANSCRIPTIONAL REGULATOR, MARR FAMILY"/>
    <property type="match status" value="1"/>
</dbReference>
<proteinExistence type="predicted"/>
<dbReference type="CDD" id="cd00090">
    <property type="entry name" value="HTH_ARSR"/>
    <property type="match status" value="1"/>
</dbReference>
<reference evidence="5 6" key="1">
    <citation type="submission" date="2021-06" db="EMBL/GenBank/DDBJ databases">
        <title>Rheinheimera indica sp. nov., isolated from deep-sea sediment.</title>
        <authorList>
            <person name="Wang Z."/>
            <person name="Zhang X.-Y."/>
        </authorList>
    </citation>
    <scope>NUCLEOTIDE SEQUENCE [LARGE SCALE GENOMIC DNA]</scope>
    <source>
        <strain evidence="5 6">SM2107</strain>
    </source>
</reference>
<gene>
    <name evidence="5" type="ORF">KQY15_15400</name>
</gene>
<dbReference type="Proteomes" id="UP000704611">
    <property type="component" value="Unassembled WGS sequence"/>
</dbReference>
<dbReference type="InterPro" id="IPR023187">
    <property type="entry name" value="Tscrpt_reg_MarR-type_CS"/>
</dbReference>
<dbReference type="PROSITE" id="PS50995">
    <property type="entry name" value="HTH_MARR_2"/>
    <property type="match status" value="1"/>
</dbReference>
<evidence type="ECO:0000313" key="5">
    <source>
        <dbReference type="EMBL" id="MBV2130480.1"/>
    </source>
</evidence>
<accession>A0ABS6MP14</accession>
<name>A0ABS6MP14_9GAMM</name>
<dbReference type="SMART" id="SM00347">
    <property type="entry name" value="HTH_MARR"/>
    <property type="match status" value="1"/>
</dbReference>
<keyword evidence="3" id="KW-0804">Transcription</keyword>
<dbReference type="Pfam" id="PF01047">
    <property type="entry name" value="MarR"/>
    <property type="match status" value="1"/>
</dbReference>
<keyword evidence="1" id="KW-0805">Transcription regulation</keyword>
<evidence type="ECO:0000256" key="1">
    <source>
        <dbReference type="ARBA" id="ARBA00023015"/>
    </source>
</evidence>
<sequence>MQTRQTVTQKRKSIVSRMRSILEKLHASSRKTYKTLGFDDLNPHWFQPLTLLDTYGPLGVKQIAEGVNLSLPTVSQALKSLESSGLIEFRKDTDDGRRRVVFLTPHGRKMVDDLKSVWDAFEKVAYDLDKESEGILKHLDMLDEAISRRSVFDRVLHYYEKEGSFKKEPKQSDM</sequence>
<evidence type="ECO:0000256" key="3">
    <source>
        <dbReference type="ARBA" id="ARBA00023163"/>
    </source>
</evidence>
<dbReference type="SMART" id="SM00418">
    <property type="entry name" value="HTH_ARSR"/>
    <property type="match status" value="1"/>
</dbReference>
<comment type="caution">
    <text evidence="5">The sequence shown here is derived from an EMBL/GenBank/DDBJ whole genome shotgun (WGS) entry which is preliminary data.</text>
</comment>
<dbReference type="InterPro" id="IPR039422">
    <property type="entry name" value="MarR/SlyA-like"/>
</dbReference>
<dbReference type="EMBL" id="JAHRID010000008">
    <property type="protein sequence ID" value="MBV2130480.1"/>
    <property type="molecule type" value="Genomic_DNA"/>
</dbReference>
<dbReference type="InterPro" id="IPR011991">
    <property type="entry name" value="ArsR-like_HTH"/>
</dbReference>
<feature type="domain" description="HTH marR-type" evidence="4">
    <location>
        <begin position="11"/>
        <end position="157"/>
    </location>
</feature>
<keyword evidence="6" id="KW-1185">Reference proteome</keyword>
<organism evidence="5 6">
    <name type="scientific">Arsukibacterium indicum</name>
    <dbReference type="NCBI Taxonomy" id="2848612"/>
    <lineage>
        <taxon>Bacteria</taxon>
        <taxon>Pseudomonadati</taxon>
        <taxon>Pseudomonadota</taxon>
        <taxon>Gammaproteobacteria</taxon>
        <taxon>Chromatiales</taxon>
        <taxon>Chromatiaceae</taxon>
        <taxon>Arsukibacterium</taxon>
    </lineage>
</organism>
<keyword evidence="2" id="KW-0238">DNA-binding</keyword>
<dbReference type="RefSeq" id="WP_217670745.1">
    <property type="nucleotide sequence ID" value="NZ_JAHRID010000008.1"/>
</dbReference>
<dbReference type="InterPro" id="IPR001845">
    <property type="entry name" value="HTH_ArsR_DNA-bd_dom"/>
</dbReference>
<evidence type="ECO:0000313" key="6">
    <source>
        <dbReference type="Proteomes" id="UP000704611"/>
    </source>
</evidence>
<evidence type="ECO:0000256" key="2">
    <source>
        <dbReference type="ARBA" id="ARBA00023125"/>
    </source>
</evidence>
<evidence type="ECO:0000259" key="4">
    <source>
        <dbReference type="PROSITE" id="PS50995"/>
    </source>
</evidence>
<dbReference type="InterPro" id="IPR000835">
    <property type="entry name" value="HTH_MarR-typ"/>
</dbReference>
<protein>
    <submittedName>
        <fullName evidence="5">MarR family winged helix-turn-helix transcriptional regulator</fullName>
    </submittedName>
</protein>
<dbReference type="PANTHER" id="PTHR33164:SF43">
    <property type="entry name" value="HTH-TYPE TRANSCRIPTIONAL REPRESSOR YETL"/>
    <property type="match status" value="1"/>
</dbReference>
<dbReference type="PROSITE" id="PS01117">
    <property type="entry name" value="HTH_MARR_1"/>
    <property type="match status" value="1"/>
</dbReference>